<dbReference type="InterPro" id="IPR018913">
    <property type="entry name" value="BppU_N"/>
</dbReference>
<gene>
    <name evidence="2" type="ORF">BACERE00174_00048</name>
</gene>
<dbReference type="Proteomes" id="UP000194422">
    <property type="component" value="Unassembled WGS sequence"/>
</dbReference>
<reference evidence="2 3" key="1">
    <citation type="submission" date="2017-04" db="EMBL/GenBank/DDBJ databases">
        <authorList>
            <person name="Criscuolo A."/>
        </authorList>
    </citation>
    <scope>NUCLEOTIDE SEQUENCE [LARGE SCALE GENOMIC DNA]</scope>
    <source>
        <strain evidence="2">16-00174</strain>
    </source>
</reference>
<accession>A0A7D8H6E0</accession>
<evidence type="ECO:0000313" key="3">
    <source>
        <dbReference type="Proteomes" id="UP000194422"/>
    </source>
</evidence>
<evidence type="ECO:0000259" key="1">
    <source>
        <dbReference type="Pfam" id="PF10651"/>
    </source>
</evidence>
<feature type="domain" description="BppU N-terminal" evidence="1">
    <location>
        <begin position="6"/>
        <end position="142"/>
    </location>
</feature>
<protein>
    <recommendedName>
        <fullName evidence="1">BppU N-terminal domain-containing protein</fullName>
    </recommendedName>
</protein>
<dbReference type="Gene3D" id="2.60.40.3350">
    <property type="match status" value="1"/>
</dbReference>
<comment type="caution">
    <text evidence="2">The sequence shown here is derived from an EMBL/GenBank/DDBJ whole genome shotgun (WGS) entry which is preliminary data.</text>
</comment>
<dbReference type="Pfam" id="PF10651">
    <property type="entry name" value="BppU_N"/>
    <property type="match status" value="1"/>
</dbReference>
<sequence>MTFKTYEINVDLVHDTSTTCSNRFSQNDRNSAKLLVTITNKGAELDLSQAKSVRMSFRKPDGTRVFQNDCQPINAMKGKYQIVLKTQTLTSVGNVIAQIHIEEEDRILDTQKFFFVVNDSLASDEAIESTNEFTIIQKAIEAGEKLEGVDINGIIAAGAKADAALPKAGGTMTGEIIIDSGALMRFKGVGTDPDWAFRRDDANDGFVIAPRKADNSDWDWAKQVEFRPDNFIVNGNTNLLKKTGGIVTGEVKLEGWTAQLHLDEWAQSVRVDQPTADASARGFDYYENNVRKGGFGRFRGIGTDQMYIGWGEGPWDENTNLTVGPNKFTYKNKPVAMRDKDGRVTLTLTADATNVNPDYPALAIRRGNTVTLRMEINKIGEGTTLTTLPVDMRPTDQQVFTSISNDGTTSLAVSIGMDGTVTTFTQNKPVRIIATYVVD</sequence>
<name>A0A7D8H6E0_9BACI</name>
<dbReference type="AlphaFoldDB" id="A0A7D8H6E0"/>
<dbReference type="RefSeq" id="WP_000143305.1">
    <property type="nucleotide sequence ID" value="NZ_FWYW01000010.1"/>
</dbReference>
<dbReference type="EMBL" id="FWYW01000010">
    <property type="protein sequence ID" value="SMD58926.1"/>
    <property type="molecule type" value="Genomic_DNA"/>
</dbReference>
<evidence type="ECO:0000313" key="2">
    <source>
        <dbReference type="EMBL" id="SMD58926.1"/>
    </source>
</evidence>
<organism evidence="2 3">
    <name type="scientific">Bacillus paranthracis</name>
    <dbReference type="NCBI Taxonomy" id="2026186"/>
    <lineage>
        <taxon>Bacteria</taxon>
        <taxon>Bacillati</taxon>
        <taxon>Bacillota</taxon>
        <taxon>Bacilli</taxon>
        <taxon>Bacillales</taxon>
        <taxon>Bacillaceae</taxon>
        <taxon>Bacillus</taxon>
        <taxon>Bacillus cereus group</taxon>
    </lineage>
</organism>
<proteinExistence type="predicted"/>